<reference evidence="1" key="2">
    <citation type="journal article" date="2023" name="ISME Commun">
        <title>Characterization of a bloom-associated alphaproteobacterial lineage, 'Candidatus Phycosocius': insights into freshwater algal-bacterial interactions.</title>
        <authorList>
            <person name="Tanabe Y."/>
            <person name="Yamaguchi H."/>
            <person name="Yoshida M."/>
            <person name="Kai A."/>
            <person name="Okazaki Y."/>
        </authorList>
    </citation>
    <scope>NUCLEOTIDE SEQUENCE</scope>
    <source>
        <strain evidence="1">BOTRYCO-1</strain>
    </source>
</reference>
<evidence type="ECO:0008006" key="3">
    <source>
        <dbReference type="Google" id="ProtNLM"/>
    </source>
</evidence>
<name>A0ABQ4PXA3_9PROT</name>
<comment type="caution">
    <text evidence="1">The sequence shown here is derived from an EMBL/GenBank/DDBJ whole genome shotgun (WGS) entry which is preliminary data.</text>
</comment>
<reference evidence="1" key="1">
    <citation type="submission" date="2021-05" db="EMBL/GenBank/DDBJ databases">
        <authorList>
            <person name="Tanabe Y."/>
        </authorList>
    </citation>
    <scope>NUCLEOTIDE SEQUENCE</scope>
    <source>
        <strain evidence="1">BOTRYCO-1</strain>
    </source>
</reference>
<protein>
    <recommendedName>
        <fullName evidence="3">Gene transfer agent family protein</fullName>
    </recommendedName>
</protein>
<gene>
    <name evidence="1" type="ORF">PsB1_1769</name>
</gene>
<dbReference type="EMBL" id="BPFZ01000011">
    <property type="protein sequence ID" value="GIU67615.1"/>
    <property type="molecule type" value="Genomic_DNA"/>
</dbReference>
<evidence type="ECO:0000313" key="2">
    <source>
        <dbReference type="Proteomes" id="UP001161064"/>
    </source>
</evidence>
<organism evidence="1 2">
    <name type="scientific">Candidatus Phycosocius spiralis</name>
    <dbReference type="NCBI Taxonomy" id="2815099"/>
    <lineage>
        <taxon>Bacteria</taxon>
        <taxon>Pseudomonadati</taxon>
        <taxon>Pseudomonadota</taxon>
        <taxon>Alphaproteobacteria</taxon>
        <taxon>Caulobacterales</taxon>
        <taxon>Caulobacterales incertae sedis</taxon>
        <taxon>Candidatus Phycosocius</taxon>
    </lineage>
</organism>
<evidence type="ECO:0000313" key="1">
    <source>
        <dbReference type="EMBL" id="GIU67615.1"/>
    </source>
</evidence>
<dbReference type="Proteomes" id="UP001161064">
    <property type="component" value="Unassembled WGS sequence"/>
</dbReference>
<sequence>MSSLPNCARGEAVMQADGRPLKLCLTLGALARLEAAFSVETLPDLEARLRNLSGQDILVVISALLSGESLSPSDLAQCRIDPEEAVRAIAQAFERAGA</sequence>
<dbReference type="InterPro" id="IPR021791">
    <property type="entry name" value="Phage_TAC_11"/>
</dbReference>
<dbReference type="RefSeq" id="WP_284360573.1">
    <property type="nucleotide sequence ID" value="NZ_BPFZ01000011.1"/>
</dbReference>
<proteinExistence type="predicted"/>
<keyword evidence="2" id="KW-1185">Reference proteome</keyword>
<accession>A0ABQ4PXA3</accession>
<dbReference type="Pfam" id="PF11836">
    <property type="entry name" value="Phage_TAC_11"/>
    <property type="match status" value="1"/>
</dbReference>